<comment type="caution">
    <text evidence="1">The sequence shown here is derived from an EMBL/GenBank/DDBJ whole genome shotgun (WGS) entry which is preliminary data.</text>
</comment>
<gene>
    <name evidence="1" type="ORF">EGO51_15350</name>
</gene>
<sequence length="487" mass="55026">MSNAPSRHDILTKIEQGKSCSTILDEIISSLKQSTNDELNWVIGKALEECAQSEPRKAITVIDHLIENRAPRQGVERGLEAVGDAAISDVNDLLRNKLQNGLRPSGEYVPHLYRDRESALTSQISEWYSEDRWFFRDAVNSVVSYSISVPPRAVDPNHPFSVDIDEIYQELCSLVQANNLDPDDVNGFTNDKNLRSHLLIEDLCHIPNYDWTKMKNRLQNFPDLERFLTNTNWKNTLKSHNLHPIAKSLNSDYKKDEDILAHLDYCLSYVNPTMDRVGDLQNHLLTRHQYPHTVPELQVIALLRRQFGKSSTEIESPIPNTNKDTDAKVTIQGYDIRIEITRPDPDDILRVGGIATRSYGRQTNPARGKVTQKARDQLEAVKGNSSDLTVLAIGKRLFGVSEEETADYVLGQRVLKIQDGKLIETREQSTIPLDPSTGNIDYILTFGPNNTDRNISDPDARLFVIQSPPNVVTSGLKQAFDAKVEKY</sequence>
<dbReference type="RefSeq" id="WP_151103911.1">
    <property type="nucleotide sequence ID" value="NZ_RQWK01000001.1"/>
</dbReference>
<dbReference type="EMBL" id="RQWK01000001">
    <property type="protein sequence ID" value="KAA9411111.1"/>
    <property type="molecule type" value="Genomic_DNA"/>
</dbReference>
<dbReference type="Proteomes" id="UP000326244">
    <property type="component" value="Unassembled WGS sequence"/>
</dbReference>
<evidence type="ECO:0000313" key="2">
    <source>
        <dbReference type="Proteomes" id="UP000326244"/>
    </source>
</evidence>
<evidence type="ECO:0000313" key="1">
    <source>
        <dbReference type="EMBL" id="KAA9411111.1"/>
    </source>
</evidence>
<protein>
    <submittedName>
        <fullName evidence="1">Uncharacterized protein</fullName>
    </submittedName>
</protein>
<accession>A0A5J5LP34</accession>
<proteinExistence type="predicted"/>
<dbReference type="AlphaFoldDB" id="A0A5J5LP34"/>
<name>A0A5J5LP34_HALHI</name>
<organism evidence="1 2">
    <name type="scientific">Haloarcula hispanica</name>
    <dbReference type="NCBI Taxonomy" id="51589"/>
    <lineage>
        <taxon>Archaea</taxon>
        <taxon>Methanobacteriati</taxon>
        <taxon>Methanobacteriota</taxon>
        <taxon>Stenosarchaea group</taxon>
        <taxon>Halobacteria</taxon>
        <taxon>Halobacteriales</taxon>
        <taxon>Haloarculaceae</taxon>
        <taxon>Haloarcula</taxon>
    </lineage>
</organism>
<reference evidence="1 2" key="1">
    <citation type="submission" date="2018-11" db="EMBL/GenBank/DDBJ databases">
        <title>Genomic analysis of Haloarcula hispanica CBA1121.</title>
        <authorList>
            <person name="Kim Y.B."/>
            <person name="Roh S.W."/>
        </authorList>
    </citation>
    <scope>NUCLEOTIDE SEQUENCE [LARGE SCALE GENOMIC DNA]</scope>
    <source>
        <strain evidence="1 2">CBA1121</strain>
    </source>
</reference>